<dbReference type="InterPro" id="IPR018060">
    <property type="entry name" value="HTH_AraC"/>
</dbReference>
<feature type="domain" description="HTH araC/xylS-type" evidence="5">
    <location>
        <begin position="187"/>
        <end position="285"/>
    </location>
</feature>
<keyword evidence="1" id="KW-0805">Transcription regulation</keyword>
<evidence type="ECO:0000256" key="4">
    <source>
        <dbReference type="SAM" id="MobiDB-lite"/>
    </source>
</evidence>
<dbReference type="PROSITE" id="PS00041">
    <property type="entry name" value="HTH_ARAC_FAMILY_1"/>
    <property type="match status" value="1"/>
</dbReference>
<dbReference type="AlphaFoldDB" id="A0A6M6JCA2"/>
<dbReference type="PANTHER" id="PTHR46796">
    <property type="entry name" value="HTH-TYPE TRANSCRIPTIONAL ACTIVATOR RHAS-RELATED"/>
    <property type="match status" value="1"/>
</dbReference>
<keyword evidence="2" id="KW-0238">DNA-binding</keyword>
<feature type="region of interest" description="Disordered" evidence="4">
    <location>
        <begin position="1"/>
        <end position="20"/>
    </location>
</feature>
<dbReference type="KEGG" id="pbro:HOP40_04595"/>
<evidence type="ECO:0000256" key="1">
    <source>
        <dbReference type="ARBA" id="ARBA00023015"/>
    </source>
</evidence>
<dbReference type="InterPro" id="IPR050204">
    <property type="entry name" value="AraC_XylS_family_regulators"/>
</dbReference>
<keyword evidence="7" id="KW-1185">Reference proteome</keyword>
<evidence type="ECO:0000259" key="5">
    <source>
        <dbReference type="PROSITE" id="PS01124"/>
    </source>
</evidence>
<organism evidence="6 7">
    <name type="scientific">Pseudonocardia broussonetiae</name>
    <dbReference type="NCBI Taxonomy" id="2736640"/>
    <lineage>
        <taxon>Bacteria</taxon>
        <taxon>Bacillati</taxon>
        <taxon>Actinomycetota</taxon>
        <taxon>Actinomycetes</taxon>
        <taxon>Pseudonocardiales</taxon>
        <taxon>Pseudonocardiaceae</taxon>
        <taxon>Pseudonocardia</taxon>
    </lineage>
</organism>
<dbReference type="Proteomes" id="UP000505377">
    <property type="component" value="Chromosome"/>
</dbReference>
<name>A0A6M6JCA2_9PSEU</name>
<dbReference type="RefSeq" id="WP_172154967.1">
    <property type="nucleotide sequence ID" value="NZ_CP053564.1"/>
</dbReference>
<dbReference type="InterPro" id="IPR018062">
    <property type="entry name" value="HTH_AraC-typ_CS"/>
</dbReference>
<dbReference type="Pfam" id="PF12833">
    <property type="entry name" value="HTH_18"/>
    <property type="match status" value="1"/>
</dbReference>
<reference evidence="6 7" key="1">
    <citation type="submission" date="2020-05" db="EMBL/GenBank/DDBJ databases">
        <authorList>
            <person name="Mo P."/>
        </authorList>
    </citation>
    <scope>NUCLEOTIDE SEQUENCE [LARGE SCALE GENOMIC DNA]</scope>
    <source>
        <strain evidence="6 7">Gen01</strain>
    </source>
</reference>
<dbReference type="InterPro" id="IPR009057">
    <property type="entry name" value="Homeodomain-like_sf"/>
</dbReference>
<sequence length="287" mass="30566">MTTTGSTACGATAGSGSAPGWTSMSLRRVHDRAEVEDFRIAAADVQRVVLLESGTKWIESAAGGRWQGAVHAPGTLGLTAPGRATRLRWRATSDEPVVTLQVTVPGPVVRGIAEQVWGRAGTPVLDSLSTDDPTTAVLLGAAAAAQRAGAPDLYAQSAAQFLVTHLLTHHAGLPAPRRPTREERRTARVLAYMAAHLEEQLTLSELAGVAGLSPYHFLRVFKATTGRTPMRRLTELRVEAAQRLLRGTDQPVTRIAYACGFSSPGHLAASFARHVGTTPSRYRAQHT</sequence>
<evidence type="ECO:0000256" key="3">
    <source>
        <dbReference type="ARBA" id="ARBA00023163"/>
    </source>
</evidence>
<dbReference type="EMBL" id="CP053564">
    <property type="protein sequence ID" value="QJY45196.1"/>
    <property type="molecule type" value="Genomic_DNA"/>
</dbReference>
<evidence type="ECO:0000313" key="6">
    <source>
        <dbReference type="EMBL" id="QJY45196.1"/>
    </source>
</evidence>
<gene>
    <name evidence="6" type="ORF">HOP40_04595</name>
</gene>
<keyword evidence="3" id="KW-0804">Transcription</keyword>
<evidence type="ECO:0000256" key="2">
    <source>
        <dbReference type="ARBA" id="ARBA00023125"/>
    </source>
</evidence>
<dbReference type="Gene3D" id="1.10.10.60">
    <property type="entry name" value="Homeodomain-like"/>
    <property type="match status" value="2"/>
</dbReference>
<dbReference type="PANTHER" id="PTHR46796:SF6">
    <property type="entry name" value="ARAC SUBFAMILY"/>
    <property type="match status" value="1"/>
</dbReference>
<evidence type="ECO:0000313" key="7">
    <source>
        <dbReference type="Proteomes" id="UP000505377"/>
    </source>
</evidence>
<accession>A0A6M6JCA2</accession>
<dbReference type="PROSITE" id="PS01124">
    <property type="entry name" value="HTH_ARAC_FAMILY_2"/>
    <property type="match status" value="1"/>
</dbReference>
<dbReference type="SMART" id="SM00342">
    <property type="entry name" value="HTH_ARAC"/>
    <property type="match status" value="1"/>
</dbReference>
<proteinExistence type="predicted"/>
<dbReference type="SUPFAM" id="SSF46689">
    <property type="entry name" value="Homeodomain-like"/>
    <property type="match status" value="2"/>
</dbReference>
<dbReference type="GO" id="GO:0003700">
    <property type="term" value="F:DNA-binding transcription factor activity"/>
    <property type="evidence" value="ECO:0007669"/>
    <property type="project" value="InterPro"/>
</dbReference>
<protein>
    <submittedName>
        <fullName evidence="6">Helix-turn-helix transcriptional regulator</fullName>
    </submittedName>
</protein>
<dbReference type="GO" id="GO:0043565">
    <property type="term" value="F:sequence-specific DNA binding"/>
    <property type="evidence" value="ECO:0007669"/>
    <property type="project" value="InterPro"/>
</dbReference>